<dbReference type="InterPro" id="IPR008768">
    <property type="entry name" value="Gp9-like"/>
</dbReference>
<dbReference type="OrthoDB" id="7347988at2"/>
<keyword evidence="3" id="KW-1185">Reference proteome</keyword>
<comment type="caution">
    <text evidence="2">The sequence shown here is derived from an EMBL/GenBank/DDBJ whole genome shotgun (WGS) entry which is preliminary data.</text>
</comment>
<dbReference type="EMBL" id="SLZW01000007">
    <property type="protein sequence ID" value="TCS61692.1"/>
    <property type="molecule type" value="Genomic_DNA"/>
</dbReference>
<dbReference type="Proteomes" id="UP000295304">
    <property type="component" value="Unassembled WGS sequence"/>
</dbReference>
<organism evidence="2 3">
    <name type="scientific">Varunaivibrio sulfuroxidans</name>
    <dbReference type="NCBI Taxonomy" id="1773489"/>
    <lineage>
        <taxon>Bacteria</taxon>
        <taxon>Pseudomonadati</taxon>
        <taxon>Pseudomonadota</taxon>
        <taxon>Alphaproteobacteria</taxon>
        <taxon>Rhodospirillales</taxon>
        <taxon>Magnetovibrionaceae</taxon>
        <taxon>Varunaivibrio</taxon>
    </lineage>
</organism>
<evidence type="ECO:0000313" key="2">
    <source>
        <dbReference type="EMBL" id="TCS61692.1"/>
    </source>
</evidence>
<sequence length="241" mass="26117">MTIDTASSEATTMANEGPDSGTSPFDGGGVATRPEGLPEKFWDDTTGAVRTDALIKSYGELEKRFGGGDRGDMPQSADAYALKVPEILGDADPEVNTRLYEAGFSREQAQLVYDLASEKLMPLVAEMTGEVGAQAQLEKLHTHFGGADKWGETARQIGQWGKQHLSEDVYEALAGSYDGVLAMHALMEKSEPGLLSGGASGDGVSGEDDLRTMMRDPRYWRDRDPAYVRRIKAGYKALYPE</sequence>
<protein>
    <submittedName>
        <fullName evidence="2">Uncharacterized protein</fullName>
    </submittedName>
</protein>
<proteinExistence type="predicted"/>
<dbReference type="AlphaFoldDB" id="A0A4R3J896"/>
<feature type="region of interest" description="Disordered" evidence="1">
    <location>
        <begin position="1"/>
        <end position="42"/>
    </location>
</feature>
<feature type="compositionally biased region" description="Polar residues" evidence="1">
    <location>
        <begin position="1"/>
        <end position="14"/>
    </location>
</feature>
<name>A0A4R3J896_9PROT</name>
<evidence type="ECO:0000313" key="3">
    <source>
        <dbReference type="Proteomes" id="UP000295304"/>
    </source>
</evidence>
<accession>A0A4R3J896</accession>
<evidence type="ECO:0000256" key="1">
    <source>
        <dbReference type="SAM" id="MobiDB-lite"/>
    </source>
</evidence>
<dbReference type="RefSeq" id="WP_132939401.1">
    <property type="nucleotide sequence ID" value="NZ_CP119676.1"/>
</dbReference>
<reference evidence="2 3" key="1">
    <citation type="submission" date="2019-03" db="EMBL/GenBank/DDBJ databases">
        <title>Genomic Encyclopedia of Type Strains, Phase IV (KMG-IV): sequencing the most valuable type-strain genomes for metagenomic binning, comparative biology and taxonomic classification.</title>
        <authorList>
            <person name="Goeker M."/>
        </authorList>
    </citation>
    <scope>NUCLEOTIDE SEQUENCE [LARGE SCALE GENOMIC DNA]</scope>
    <source>
        <strain evidence="2 3">DSM 101688</strain>
    </source>
</reference>
<gene>
    <name evidence="2" type="ORF">EDD55_107101</name>
</gene>
<dbReference type="Pfam" id="PF05396">
    <property type="entry name" value="Phage_T7_Capsid"/>
    <property type="match status" value="1"/>
</dbReference>